<proteinExistence type="inferred from homology"/>
<comment type="catalytic activity">
    <reaction evidence="7 9 10">
        <text>2-(2-carboxy-4-methylthiazol-5-yl)ethyl phosphate + 4-amino-2-methyl-5-(diphosphooxymethyl)pyrimidine + 2 H(+) = thiamine phosphate + CO2 + diphosphate</text>
        <dbReference type="Rhea" id="RHEA:47848"/>
        <dbReference type="ChEBI" id="CHEBI:15378"/>
        <dbReference type="ChEBI" id="CHEBI:16526"/>
        <dbReference type="ChEBI" id="CHEBI:33019"/>
        <dbReference type="ChEBI" id="CHEBI:37575"/>
        <dbReference type="ChEBI" id="CHEBI:57841"/>
        <dbReference type="ChEBI" id="CHEBI:62890"/>
        <dbReference type="EC" id="2.5.1.3"/>
    </reaction>
</comment>
<evidence type="ECO:0000256" key="4">
    <source>
        <dbReference type="ARBA" id="ARBA00022842"/>
    </source>
</evidence>
<feature type="domain" description="Thiamine phosphate synthase/TenI" evidence="12">
    <location>
        <begin position="6"/>
        <end position="182"/>
    </location>
</feature>
<comment type="pathway">
    <text evidence="1 9 11">Cofactor biosynthesis; thiamine diphosphate biosynthesis; thiamine phosphate from 4-amino-2-methyl-5-diphosphomethylpyrimidine and 4-methyl-5-(2-phosphoethyl)-thiazole: step 1/1.</text>
</comment>
<dbReference type="AlphaFoldDB" id="A0A7H8QF18"/>
<keyword evidence="14" id="KW-1185">Reference proteome</keyword>
<dbReference type="GO" id="GO:0000287">
    <property type="term" value="F:magnesium ion binding"/>
    <property type="evidence" value="ECO:0007669"/>
    <property type="project" value="UniProtKB-UniRule"/>
</dbReference>
<dbReference type="NCBIfam" id="TIGR00693">
    <property type="entry name" value="thiE"/>
    <property type="match status" value="1"/>
</dbReference>
<feature type="binding site" evidence="9">
    <location>
        <position position="159"/>
    </location>
    <ligand>
        <name>2-[(2R,5Z)-2-carboxy-4-methylthiazol-5(2H)-ylidene]ethyl phosphate</name>
        <dbReference type="ChEBI" id="CHEBI:62899"/>
    </ligand>
</feature>
<dbReference type="SUPFAM" id="SSF51391">
    <property type="entry name" value="Thiamin phosphate synthase"/>
    <property type="match status" value="1"/>
</dbReference>
<dbReference type="InterPro" id="IPR034291">
    <property type="entry name" value="TMP_synthase"/>
</dbReference>
<evidence type="ECO:0000313" key="14">
    <source>
        <dbReference type="Proteomes" id="UP000509222"/>
    </source>
</evidence>
<comment type="similarity">
    <text evidence="9 10">Belongs to the thiamine-phosphate synthase family.</text>
</comment>
<dbReference type="EC" id="2.5.1.3" evidence="9"/>
<evidence type="ECO:0000256" key="7">
    <source>
        <dbReference type="ARBA" id="ARBA00047851"/>
    </source>
</evidence>
<organism evidence="13 14">
    <name type="scientific">Planococcus glaciei</name>
    <dbReference type="NCBI Taxonomy" id="459472"/>
    <lineage>
        <taxon>Bacteria</taxon>
        <taxon>Bacillati</taxon>
        <taxon>Bacillota</taxon>
        <taxon>Bacilli</taxon>
        <taxon>Bacillales</taxon>
        <taxon>Caryophanaceae</taxon>
        <taxon>Planococcus</taxon>
    </lineage>
</organism>
<evidence type="ECO:0000256" key="2">
    <source>
        <dbReference type="ARBA" id="ARBA00022679"/>
    </source>
</evidence>
<evidence type="ECO:0000259" key="12">
    <source>
        <dbReference type="Pfam" id="PF02581"/>
    </source>
</evidence>
<keyword evidence="2 9" id="KW-0808">Transferase</keyword>
<dbReference type="HAMAP" id="MF_00097">
    <property type="entry name" value="TMP_synthase"/>
    <property type="match status" value="1"/>
</dbReference>
<comment type="cofactor">
    <cofactor evidence="9">
        <name>Mg(2+)</name>
        <dbReference type="ChEBI" id="CHEBI:18420"/>
    </cofactor>
    <text evidence="9">Binds 1 Mg(2+) ion per subunit.</text>
</comment>
<name>A0A7H8QF18_9BACL</name>
<dbReference type="Pfam" id="PF02581">
    <property type="entry name" value="TMP-TENI"/>
    <property type="match status" value="1"/>
</dbReference>
<dbReference type="Proteomes" id="UP000509222">
    <property type="component" value="Chromosome"/>
</dbReference>
<feature type="binding site" evidence="9">
    <location>
        <position position="101"/>
    </location>
    <ligand>
        <name>4-amino-2-methyl-5-(diphosphooxymethyl)pyrimidine</name>
        <dbReference type="ChEBI" id="CHEBI:57841"/>
    </ligand>
</feature>
<dbReference type="PANTHER" id="PTHR20857:SF15">
    <property type="entry name" value="THIAMINE-PHOSPHATE SYNTHASE"/>
    <property type="match status" value="1"/>
</dbReference>
<protein>
    <recommendedName>
        <fullName evidence="9">Thiamine-phosphate synthase</fullName>
        <shortName evidence="9">TP synthase</shortName>
        <shortName evidence="9">TPS</shortName>
        <ecNumber evidence="9">2.5.1.3</ecNumber>
    </recommendedName>
    <alternativeName>
        <fullName evidence="9">Thiamine-phosphate pyrophosphorylase</fullName>
        <shortName evidence="9">TMP pyrophosphorylase</shortName>
        <shortName evidence="9">TMP-PPase</shortName>
    </alternativeName>
</protein>
<dbReference type="Gene3D" id="3.20.20.70">
    <property type="entry name" value="Aldolase class I"/>
    <property type="match status" value="1"/>
</dbReference>
<evidence type="ECO:0000256" key="8">
    <source>
        <dbReference type="ARBA" id="ARBA00047883"/>
    </source>
</evidence>
<reference evidence="13 14" key="1">
    <citation type="submission" date="2020-04" db="EMBL/GenBank/DDBJ databases">
        <authorList>
            <person name="Pajer P."/>
            <person name="Broz P."/>
        </authorList>
    </citation>
    <scope>NUCLEOTIDE SEQUENCE [LARGE SCALE GENOMIC DNA]</scope>
    <source>
        <strain evidence="14">NRL-ATB46093</strain>
    </source>
</reference>
<evidence type="ECO:0000256" key="3">
    <source>
        <dbReference type="ARBA" id="ARBA00022723"/>
    </source>
</evidence>
<sequence>MGSQNAAGRDPLEVLESALIGGISCFQLREKGAGALTGELLLDFAAECQRLCRAYNVPFIVNDDVELARTLDADGIHIGQEDMEANAARRLVGPDKILGVSVHSLEEAGKALLSGADYVGMGPVFDTQSKADAKSPAGISGIMAVKSRYPGLPVIGIGGITPDNAGQVWSAGADGVAVISAIAHAKNIPLQIRRFNESIKAGAEK</sequence>
<gene>
    <name evidence="9" type="primary">thiE</name>
    <name evidence="13" type="ORF">HF394_04805</name>
</gene>
<comment type="catalytic activity">
    <reaction evidence="6 9 10">
        <text>4-methyl-5-(2-phosphooxyethyl)-thiazole + 4-amino-2-methyl-5-(diphosphooxymethyl)pyrimidine + H(+) = thiamine phosphate + diphosphate</text>
        <dbReference type="Rhea" id="RHEA:22328"/>
        <dbReference type="ChEBI" id="CHEBI:15378"/>
        <dbReference type="ChEBI" id="CHEBI:33019"/>
        <dbReference type="ChEBI" id="CHEBI:37575"/>
        <dbReference type="ChEBI" id="CHEBI:57841"/>
        <dbReference type="ChEBI" id="CHEBI:58296"/>
        <dbReference type="EC" id="2.5.1.3"/>
    </reaction>
</comment>
<feature type="binding site" evidence="9">
    <location>
        <position position="63"/>
    </location>
    <ligand>
        <name>Mg(2+)</name>
        <dbReference type="ChEBI" id="CHEBI:18420"/>
    </ligand>
</feature>
<dbReference type="GO" id="GO:0005737">
    <property type="term" value="C:cytoplasm"/>
    <property type="evidence" value="ECO:0007669"/>
    <property type="project" value="TreeGrafter"/>
</dbReference>
<keyword evidence="4 9" id="KW-0460">Magnesium</keyword>
<keyword evidence="3 9" id="KW-0479">Metal-binding</keyword>
<feature type="binding site" evidence="9">
    <location>
        <position position="130"/>
    </location>
    <ligand>
        <name>4-amino-2-methyl-5-(diphosphooxymethyl)pyrimidine</name>
        <dbReference type="ChEBI" id="CHEBI:57841"/>
    </ligand>
</feature>
<dbReference type="FunFam" id="3.20.20.70:FF:000096">
    <property type="entry name" value="Thiamine-phosphate synthase"/>
    <property type="match status" value="1"/>
</dbReference>
<feature type="binding site" evidence="9">
    <location>
        <begin position="179"/>
        <end position="180"/>
    </location>
    <ligand>
        <name>2-[(2R,5Z)-2-carboxy-4-methylthiazol-5(2H)-ylidene]ethyl phosphate</name>
        <dbReference type="ChEBI" id="CHEBI:62899"/>
    </ligand>
</feature>
<dbReference type="GO" id="GO:0009229">
    <property type="term" value="P:thiamine diphosphate biosynthetic process"/>
    <property type="evidence" value="ECO:0007669"/>
    <property type="project" value="UniProtKB-UniRule"/>
</dbReference>
<comment type="function">
    <text evidence="9">Condenses 4-methyl-5-(beta-hydroxyethyl)thiazole monophosphate (THZ-P) and 2-methyl-4-amino-5-hydroxymethyl pyrimidine pyrophosphate (HMP-PP) to form thiamine monophosphate (TMP).</text>
</comment>
<dbReference type="GO" id="GO:0009228">
    <property type="term" value="P:thiamine biosynthetic process"/>
    <property type="evidence" value="ECO:0007669"/>
    <property type="project" value="UniProtKB-KW"/>
</dbReference>
<evidence type="ECO:0000256" key="1">
    <source>
        <dbReference type="ARBA" id="ARBA00005165"/>
    </source>
</evidence>
<dbReference type="EMBL" id="CP051177">
    <property type="protein sequence ID" value="QKX52604.1"/>
    <property type="molecule type" value="Genomic_DNA"/>
</dbReference>
<dbReference type="PANTHER" id="PTHR20857">
    <property type="entry name" value="THIAMINE-PHOSPHATE PYROPHOSPHORYLASE"/>
    <property type="match status" value="1"/>
</dbReference>
<comment type="catalytic activity">
    <reaction evidence="8 9 10">
        <text>2-[(2R,5Z)-2-carboxy-4-methylthiazol-5(2H)-ylidene]ethyl phosphate + 4-amino-2-methyl-5-(diphosphooxymethyl)pyrimidine + 2 H(+) = thiamine phosphate + CO2 + diphosphate</text>
        <dbReference type="Rhea" id="RHEA:47844"/>
        <dbReference type="ChEBI" id="CHEBI:15378"/>
        <dbReference type="ChEBI" id="CHEBI:16526"/>
        <dbReference type="ChEBI" id="CHEBI:33019"/>
        <dbReference type="ChEBI" id="CHEBI:37575"/>
        <dbReference type="ChEBI" id="CHEBI:57841"/>
        <dbReference type="ChEBI" id="CHEBI:62899"/>
        <dbReference type="EC" id="2.5.1.3"/>
    </reaction>
</comment>
<dbReference type="InterPro" id="IPR022998">
    <property type="entry name" value="ThiamineP_synth_TenI"/>
</dbReference>
<dbReference type="UniPathway" id="UPA00060">
    <property type="reaction ID" value="UER00141"/>
</dbReference>
<evidence type="ECO:0000256" key="11">
    <source>
        <dbReference type="RuleBase" id="RU004253"/>
    </source>
</evidence>
<feature type="binding site" evidence="9">
    <location>
        <position position="62"/>
    </location>
    <ligand>
        <name>4-amino-2-methyl-5-(diphosphooxymethyl)pyrimidine</name>
        <dbReference type="ChEBI" id="CHEBI:57841"/>
    </ligand>
</feature>
<keyword evidence="5 9" id="KW-0784">Thiamine biosynthesis</keyword>
<feature type="binding site" evidence="9">
    <location>
        <position position="82"/>
    </location>
    <ligand>
        <name>Mg(2+)</name>
        <dbReference type="ChEBI" id="CHEBI:18420"/>
    </ligand>
</feature>
<evidence type="ECO:0000256" key="6">
    <source>
        <dbReference type="ARBA" id="ARBA00047334"/>
    </source>
</evidence>
<dbReference type="GO" id="GO:0004789">
    <property type="term" value="F:thiamine-phosphate diphosphorylase activity"/>
    <property type="evidence" value="ECO:0007669"/>
    <property type="project" value="UniProtKB-UniRule"/>
</dbReference>
<reference evidence="14" key="2">
    <citation type="submission" date="2020-06" db="EMBL/GenBank/DDBJ databases">
        <title>Isolation of Planomicrobium glaciei.</title>
        <authorList>
            <person name="Malisova L."/>
            <person name="Safrankova R."/>
            <person name="Jakubu V."/>
            <person name="Spanelova P."/>
        </authorList>
    </citation>
    <scope>NUCLEOTIDE SEQUENCE [LARGE SCALE GENOMIC DNA]</scope>
    <source>
        <strain evidence="14">NRL-ATB46093</strain>
    </source>
</reference>
<evidence type="ECO:0000256" key="9">
    <source>
        <dbReference type="HAMAP-Rule" id="MF_00097"/>
    </source>
</evidence>
<evidence type="ECO:0000313" key="13">
    <source>
        <dbReference type="EMBL" id="QKX52604.1"/>
    </source>
</evidence>
<dbReference type="InterPro" id="IPR036206">
    <property type="entry name" value="ThiamineP_synth_sf"/>
</dbReference>
<evidence type="ECO:0000256" key="10">
    <source>
        <dbReference type="RuleBase" id="RU003826"/>
    </source>
</evidence>
<dbReference type="InterPro" id="IPR013785">
    <property type="entry name" value="Aldolase_TIM"/>
</dbReference>
<feature type="binding site" evidence="9">
    <location>
        <begin position="27"/>
        <end position="31"/>
    </location>
    <ligand>
        <name>4-amino-2-methyl-5-(diphosphooxymethyl)pyrimidine</name>
        <dbReference type="ChEBI" id="CHEBI:57841"/>
    </ligand>
</feature>
<evidence type="ECO:0000256" key="5">
    <source>
        <dbReference type="ARBA" id="ARBA00022977"/>
    </source>
</evidence>
<accession>A0A7H8QF18</accession>
<dbReference type="CDD" id="cd00564">
    <property type="entry name" value="TMP_TenI"/>
    <property type="match status" value="1"/>
</dbReference>
<feature type="binding site" evidence="9">
    <location>
        <begin position="127"/>
        <end position="129"/>
    </location>
    <ligand>
        <name>2-[(2R,5Z)-2-carboxy-4-methylthiazol-5(2H)-ylidene]ethyl phosphate</name>
        <dbReference type="ChEBI" id="CHEBI:62899"/>
    </ligand>
</feature>